<gene>
    <name evidence="3" type="ORF">H9966_02225</name>
</gene>
<dbReference type="InterPro" id="IPR054168">
    <property type="entry name" value="PG_1098_Fer"/>
</dbReference>
<dbReference type="EMBL" id="DXBE01000021">
    <property type="protein sequence ID" value="HIZ68690.1"/>
    <property type="molecule type" value="Genomic_DNA"/>
</dbReference>
<protein>
    <submittedName>
        <fullName evidence="3">RsmD family RNA methyltransferase</fullName>
    </submittedName>
</protein>
<sequence>MALLDSATLEFVRSHADEDVRHLAFLADRFPGVDMPAALDQIRGRQVAKVKIPAWAAVDGIVYPPHLSLEQCSGEAAARYKARLVRRLGVQSMVDLTGGMGVDFSWMAREVSQATYVERQEWLCALAKENFPLLGLSHAEVRQGEAEALLPALPVVDFIYLDPARRDSKGGKTYAISDCVPDVSQLKEGLLRHARWILVKLSPMLDWHAAVEAMRCELGGVSEVHVVSSGNECKELLLLLSADAPVAPRLYCVNDDVCFSCDTRCAFPPLVYGVPRVGDMLLVPNASVMKAGCFTAFASRFRSRAIAPNSHLFFIPAEEASGDGFAKGMPARCFRVDAVTSFNKKALRQALAGVSRANVAVRNFPLTAAELRKRLRLGDGGDVFIFATTTSERQHVLLVCRKLPDAGKIHENQP</sequence>
<name>A0A9D2JV25_9BACT</name>
<organism evidence="3 4">
    <name type="scientific">Candidatus Prevotella avicola</name>
    <dbReference type="NCBI Taxonomy" id="2838738"/>
    <lineage>
        <taxon>Bacteria</taxon>
        <taxon>Pseudomonadati</taxon>
        <taxon>Bacteroidota</taxon>
        <taxon>Bacteroidia</taxon>
        <taxon>Bacteroidales</taxon>
        <taxon>Prevotellaceae</taxon>
        <taxon>Prevotella</taxon>
    </lineage>
</organism>
<dbReference type="GO" id="GO:0032259">
    <property type="term" value="P:methylation"/>
    <property type="evidence" value="ECO:0007669"/>
    <property type="project" value="UniProtKB-KW"/>
</dbReference>
<accession>A0A9D2JV25</accession>
<evidence type="ECO:0000313" key="3">
    <source>
        <dbReference type="EMBL" id="HIZ68690.1"/>
    </source>
</evidence>
<dbReference type="InterPro" id="IPR041497">
    <property type="entry name" value="Thump-like"/>
</dbReference>
<dbReference type="AlphaFoldDB" id="A0A9D2JV25"/>
<comment type="caution">
    <text evidence="3">The sequence shown here is derived from an EMBL/GenBank/DDBJ whole genome shotgun (WGS) entry which is preliminary data.</text>
</comment>
<reference evidence="3" key="2">
    <citation type="submission" date="2021-04" db="EMBL/GenBank/DDBJ databases">
        <authorList>
            <person name="Gilroy R."/>
        </authorList>
    </citation>
    <scope>NUCLEOTIDE SEQUENCE</scope>
    <source>
        <strain evidence="3">ChiHecec3B27-8219</strain>
    </source>
</reference>
<keyword evidence="3" id="KW-0808">Transferase</keyword>
<reference evidence="3" key="1">
    <citation type="journal article" date="2021" name="PeerJ">
        <title>Extensive microbial diversity within the chicken gut microbiome revealed by metagenomics and culture.</title>
        <authorList>
            <person name="Gilroy R."/>
            <person name="Ravi A."/>
            <person name="Getino M."/>
            <person name="Pursley I."/>
            <person name="Horton D.L."/>
            <person name="Alikhan N.F."/>
            <person name="Baker D."/>
            <person name="Gharbi K."/>
            <person name="Hall N."/>
            <person name="Watson M."/>
            <person name="Adriaenssens E.M."/>
            <person name="Foster-Nyarko E."/>
            <person name="Jarju S."/>
            <person name="Secka A."/>
            <person name="Antonio M."/>
            <person name="Oren A."/>
            <person name="Chaudhuri R.R."/>
            <person name="La Ragione R."/>
            <person name="Hildebrand F."/>
            <person name="Pallen M.J."/>
        </authorList>
    </citation>
    <scope>NUCLEOTIDE SEQUENCE</scope>
    <source>
        <strain evidence="3">ChiHecec3B27-8219</strain>
    </source>
</reference>
<dbReference type="Pfam" id="PF18096">
    <property type="entry name" value="Thump_like"/>
    <property type="match status" value="1"/>
</dbReference>
<dbReference type="SUPFAM" id="SSF53335">
    <property type="entry name" value="S-adenosyl-L-methionine-dependent methyltransferases"/>
    <property type="match status" value="1"/>
</dbReference>
<proteinExistence type="predicted"/>
<keyword evidence="3" id="KW-0489">Methyltransferase</keyword>
<dbReference type="GO" id="GO:0008168">
    <property type="term" value="F:methyltransferase activity"/>
    <property type="evidence" value="ECO:0007669"/>
    <property type="project" value="UniProtKB-KW"/>
</dbReference>
<evidence type="ECO:0000259" key="2">
    <source>
        <dbReference type="Pfam" id="PF22013"/>
    </source>
</evidence>
<dbReference type="Gene3D" id="3.40.50.150">
    <property type="entry name" value="Vaccinia Virus protein VP39"/>
    <property type="match status" value="1"/>
</dbReference>
<evidence type="ECO:0000259" key="1">
    <source>
        <dbReference type="Pfam" id="PF18096"/>
    </source>
</evidence>
<feature type="domain" description="THUMP-like" evidence="1">
    <location>
        <begin position="331"/>
        <end position="402"/>
    </location>
</feature>
<dbReference type="InterPro" id="IPR029063">
    <property type="entry name" value="SAM-dependent_MTases_sf"/>
</dbReference>
<dbReference type="Gene3D" id="1.10.10.1110">
    <property type="entry name" value="Methyltransferase PG1098, N-terminal domain"/>
    <property type="match status" value="1"/>
</dbReference>
<evidence type="ECO:0000313" key="4">
    <source>
        <dbReference type="Proteomes" id="UP000824055"/>
    </source>
</evidence>
<feature type="domain" description="PG-1098 ferredoxin-like" evidence="2">
    <location>
        <begin position="281"/>
        <end position="314"/>
    </location>
</feature>
<dbReference type="Proteomes" id="UP000824055">
    <property type="component" value="Unassembled WGS sequence"/>
</dbReference>
<dbReference type="Pfam" id="PF22013">
    <property type="entry name" value="PG_1098_Fer"/>
    <property type="match status" value="1"/>
</dbReference>